<evidence type="ECO:0000259" key="4">
    <source>
        <dbReference type="PROSITE" id="PS51371"/>
    </source>
</evidence>
<evidence type="ECO:0000256" key="1">
    <source>
        <dbReference type="ARBA" id="ARBA00023122"/>
    </source>
</evidence>
<reference evidence="5 6" key="1">
    <citation type="journal article" date="2016" name="Nat. Commun.">
        <title>Thousands of microbial genomes shed light on interconnected biogeochemical processes in an aquifer system.</title>
        <authorList>
            <person name="Anantharaman K."/>
            <person name="Brown C.T."/>
            <person name="Hug L.A."/>
            <person name="Sharon I."/>
            <person name="Castelle C.J."/>
            <person name="Probst A.J."/>
            <person name="Thomas B.C."/>
            <person name="Singh A."/>
            <person name="Wilkins M.J."/>
            <person name="Karaoz U."/>
            <person name="Brodie E.L."/>
            <person name="Williams K.H."/>
            <person name="Hubbard S.S."/>
            <person name="Banfield J.F."/>
        </authorList>
    </citation>
    <scope>NUCLEOTIDE SEQUENCE [LARGE SCALE GENOMIC DNA]</scope>
</reference>
<evidence type="ECO:0000313" key="6">
    <source>
        <dbReference type="Proteomes" id="UP000178892"/>
    </source>
</evidence>
<keyword evidence="3" id="KW-1133">Transmembrane helix</keyword>
<organism evidence="5 6">
    <name type="scientific">Candidatus Doudnabacteria bacterium RIFCSPHIGHO2_01_FULL_46_24</name>
    <dbReference type="NCBI Taxonomy" id="1817825"/>
    <lineage>
        <taxon>Bacteria</taxon>
        <taxon>Candidatus Doudnaibacteriota</taxon>
    </lineage>
</organism>
<evidence type="ECO:0000256" key="3">
    <source>
        <dbReference type="SAM" id="Phobius"/>
    </source>
</evidence>
<evidence type="ECO:0000256" key="2">
    <source>
        <dbReference type="PROSITE-ProRule" id="PRU00703"/>
    </source>
</evidence>
<sequence>MTTVEDLMTQKVVSVHPETALIDAVNILTKYSFSGLPVIDDIGRLKGLLTERSMIAEGSYMHLKTLLRLFSEVNFYKKDRNHPIRKDLEKILSMKVSDVLDPHPTTISPQAYVENAAILFADPKVNPIPVVDGQNKLVGILSLSDLTKLYGVNLRTNFKTREIDKQIDNFIEDFEHQFVVVSKRNTRLWFITSIMFTIVGFVIAFLLILRLT</sequence>
<feature type="transmembrane region" description="Helical" evidence="3">
    <location>
        <begin position="188"/>
        <end position="209"/>
    </location>
</feature>
<accession>A0A1F5NSZ3</accession>
<dbReference type="PROSITE" id="PS51371">
    <property type="entry name" value="CBS"/>
    <property type="match status" value="2"/>
</dbReference>
<dbReference type="InterPro" id="IPR000644">
    <property type="entry name" value="CBS_dom"/>
</dbReference>
<dbReference type="Pfam" id="PF00571">
    <property type="entry name" value="CBS"/>
    <property type="match status" value="2"/>
</dbReference>
<dbReference type="STRING" id="1817825.A2720_04325"/>
<comment type="caution">
    <text evidence="5">The sequence shown here is derived from an EMBL/GenBank/DDBJ whole genome shotgun (WGS) entry which is preliminary data.</text>
</comment>
<evidence type="ECO:0000313" key="5">
    <source>
        <dbReference type="EMBL" id="OGE80758.1"/>
    </source>
</evidence>
<dbReference type="PANTHER" id="PTHR43080:SF26">
    <property type="entry name" value="REGULATORY PROTEIN"/>
    <property type="match status" value="1"/>
</dbReference>
<dbReference type="SUPFAM" id="SSF54631">
    <property type="entry name" value="CBS-domain pair"/>
    <property type="match status" value="1"/>
</dbReference>
<keyword evidence="3" id="KW-0812">Transmembrane</keyword>
<dbReference type="PANTHER" id="PTHR43080">
    <property type="entry name" value="CBS DOMAIN-CONTAINING PROTEIN CBSX3, MITOCHONDRIAL"/>
    <property type="match status" value="1"/>
</dbReference>
<keyword evidence="3" id="KW-0472">Membrane</keyword>
<proteinExistence type="predicted"/>
<dbReference type="SMART" id="SM00116">
    <property type="entry name" value="CBS"/>
    <property type="match status" value="2"/>
</dbReference>
<keyword evidence="1 2" id="KW-0129">CBS domain</keyword>
<dbReference type="AlphaFoldDB" id="A0A1F5NSZ3"/>
<dbReference type="EMBL" id="MFEL01000018">
    <property type="protein sequence ID" value="OGE80758.1"/>
    <property type="molecule type" value="Genomic_DNA"/>
</dbReference>
<dbReference type="Proteomes" id="UP000178892">
    <property type="component" value="Unassembled WGS sequence"/>
</dbReference>
<feature type="domain" description="CBS" evidence="4">
    <location>
        <begin position="8"/>
        <end position="65"/>
    </location>
</feature>
<dbReference type="InterPro" id="IPR046342">
    <property type="entry name" value="CBS_dom_sf"/>
</dbReference>
<protein>
    <recommendedName>
        <fullName evidence="4">CBS domain-containing protein</fullName>
    </recommendedName>
</protein>
<dbReference type="Gene3D" id="3.10.580.10">
    <property type="entry name" value="CBS-domain"/>
    <property type="match status" value="1"/>
</dbReference>
<name>A0A1F5NSZ3_9BACT</name>
<dbReference type="InterPro" id="IPR051257">
    <property type="entry name" value="Diverse_CBS-Domain"/>
</dbReference>
<feature type="domain" description="CBS" evidence="4">
    <location>
        <begin position="100"/>
        <end position="156"/>
    </location>
</feature>
<gene>
    <name evidence="5" type="ORF">A2720_04325</name>
</gene>